<dbReference type="GO" id="GO:0007586">
    <property type="term" value="P:digestion"/>
    <property type="evidence" value="ECO:0007669"/>
    <property type="project" value="UniProtKB-KW"/>
</dbReference>
<dbReference type="Ensembl" id="ENSCAFT00040012178.1">
    <property type="protein sequence ID" value="ENSCAFP00040010554.1"/>
    <property type="gene ID" value="ENSCAFG00040006542.1"/>
</dbReference>
<dbReference type="PANTHER" id="PTHR47966">
    <property type="entry name" value="BETA-SITE APP-CLEAVING ENZYME, ISOFORM A-RELATED"/>
    <property type="match status" value="1"/>
</dbReference>
<dbReference type="Gene3D" id="2.40.70.10">
    <property type="entry name" value="Acid Proteases"/>
    <property type="match status" value="2"/>
</dbReference>
<dbReference type="Pfam" id="PF00026">
    <property type="entry name" value="Asp"/>
    <property type="match status" value="1"/>
</dbReference>
<keyword evidence="4 13" id="KW-0645">Protease</keyword>
<evidence type="ECO:0000259" key="14">
    <source>
        <dbReference type="PROSITE" id="PS51767"/>
    </source>
</evidence>
<evidence type="ECO:0000256" key="10">
    <source>
        <dbReference type="ARBA" id="ARBA00039700"/>
    </source>
</evidence>
<keyword evidence="7 13" id="KW-0378">Hydrolase</keyword>
<dbReference type="CDD" id="cd05478">
    <property type="entry name" value="pepsin_A"/>
    <property type="match status" value="1"/>
</dbReference>
<dbReference type="InterPro" id="IPR021109">
    <property type="entry name" value="Peptidase_aspartic_dom_sf"/>
</dbReference>
<dbReference type="PRINTS" id="PR00792">
    <property type="entry name" value="PEPSIN"/>
</dbReference>
<name>A0A8C0QGE2_CANLF</name>
<evidence type="ECO:0000256" key="9">
    <source>
        <dbReference type="ARBA" id="ARBA00023157"/>
    </source>
</evidence>
<evidence type="ECO:0000256" key="11">
    <source>
        <dbReference type="PIRSR" id="PIRSR601461-1"/>
    </source>
</evidence>
<evidence type="ECO:0000256" key="3">
    <source>
        <dbReference type="ARBA" id="ARBA00011924"/>
    </source>
</evidence>
<comment type="similarity">
    <text evidence="2 13">Belongs to the peptidase A1 family.</text>
</comment>
<dbReference type="InterPro" id="IPR034162">
    <property type="entry name" value="Pepsin_A"/>
</dbReference>
<dbReference type="OrthoDB" id="771136at2759"/>
<dbReference type="PANTHER" id="PTHR47966:SF22">
    <property type="entry name" value="PEPSIN A-3-RELATED"/>
    <property type="match status" value="1"/>
</dbReference>
<feature type="domain" description="Peptidase A1" evidence="14">
    <location>
        <begin position="112"/>
        <end position="421"/>
    </location>
</feature>
<comment type="function">
    <text evidence="1">Shows particularly broad specificity; although bonds involving phenylalanine and leucine are preferred, many others are also cleaved to some extent.</text>
</comment>
<dbReference type="GO" id="GO:0004190">
    <property type="term" value="F:aspartic-type endopeptidase activity"/>
    <property type="evidence" value="ECO:0007669"/>
    <property type="project" value="UniProtKB-KW"/>
</dbReference>
<dbReference type="AlphaFoldDB" id="A0A8C0QGE2"/>
<dbReference type="GO" id="GO:0006508">
    <property type="term" value="P:proteolysis"/>
    <property type="evidence" value="ECO:0007669"/>
    <property type="project" value="UniProtKB-KW"/>
</dbReference>
<dbReference type="SUPFAM" id="SSF50630">
    <property type="entry name" value="Acid proteases"/>
    <property type="match status" value="1"/>
</dbReference>
<evidence type="ECO:0000256" key="7">
    <source>
        <dbReference type="ARBA" id="ARBA00022801"/>
    </source>
</evidence>
<reference evidence="15" key="1">
    <citation type="submission" date="2018-10" db="EMBL/GenBank/DDBJ databases">
        <title>De novo assembly of a Great Dane genome.</title>
        <authorList>
            <person name="Kidd J.M."/>
            <person name="Pendleton A.L."/>
            <person name="Shen F."/>
            <person name="Emery S."/>
        </authorList>
    </citation>
    <scope>NUCLEOTIDE SEQUENCE [LARGE SCALE GENOMIC DNA]</scope>
    <source>
        <strain evidence="15">Great Dane</strain>
    </source>
</reference>
<evidence type="ECO:0000256" key="5">
    <source>
        <dbReference type="ARBA" id="ARBA00022750"/>
    </source>
</evidence>
<dbReference type="InterPro" id="IPR012848">
    <property type="entry name" value="Aspartic_peptidase_N"/>
</dbReference>
<evidence type="ECO:0000256" key="4">
    <source>
        <dbReference type="ARBA" id="ARBA00022670"/>
    </source>
</evidence>
<proteinExistence type="inferred from homology"/>
<feature type="disulfide bond" evidence="12">
    <location>
        <begin position="304"/>
        <end position="308"/>
    </location>
</feature>
<feature type="disulfide bond" evidence="12">
    <location>
        <begin position="347"/>
        <end position="380"/>
    </location>
</feature>
<dbReference type="PROSITE" id="PS51767">
    <property type="entry name" value="PEPTIDASE_A1"/>
    <property type="match status" value="1"/>
</dbReference>
<dbReference type="InterPro" id="IPR033121">
    <property type="entry name" value="PEPTIDASE_A1"/>
</dbReference>
<keyword evidence="5 13" id="KW-0064">Aspartyl protease</keyword>
<evidence type="ECO:0000313" key="16">
    <source>
        <dbReference type="Proteomes" id="UP000694542"/>
    </source>
</evidence>
<dbReference type="Proteomes" id="UP000694542">
    <property type="component" value="Chromosome 18"/>
</dbReference>
<dbReference type="EC" id="3.4.23.1" evidence="3"/>
<dbReference type="Gene3D" id="6.10.140.60">
    <property type="match status" value="1"/>
</dbReference>
<accession>A0A8C0QGE2</accession>
<feature type="active site" evidence="11">
    <location>
        <position position="313"/>
    </location>
</feature>
<dbReference type="Pfam" id="PF07966">
    <property type="entry name" value="A1_Propeptide"/>
    <property type="match status" value="1"/>
</dbReference>
<evidence type="ECO:0000256" key="6">
    <source>
        <dbReference type="ARBA" id="ARBA00022757"/>
    </source>
</evidence>
<evidence type="ECO:0000256" key="8">
    <source>
        <dbReference type="ARBA" id="ARBA00023145"/>
    </source>
</evidence>
<protein>
    <recommendedName>
        <fullName evidence="10">Pepsin A</fullName>
        <ecNumber evidence="3">3.4.23.1</ecNumber>
    </recommendedName>
</protein>
<reference evidence="15" key="2">
    <citation type="submission" date="2025-08" db="UniProtKB">
        <authorList>
            <consortium name="Ensembl"/>
        </authorList>
    </citation>
    <scope>IDENTIFICATION</scope>
</reference>
<dbReference type="FunFam" id="2.40.70.10:FF:000006">
    <property type="entry name" value="Cathepsin E"/>
    <property type="match status" value="1"/>
</dbReference>
<keyword evidence="6" id="KW-0222">Digestion</keyword>
<dbReference type="InterPro" id="IPR001969">
    <property type="entry name" value="Aspartic_peptidase_AS"/>
</dbReference>
<dbReference type="FunFam" id="2.40.70.10:FF:000004">
    <property type="entry name" value="Pepsin A"/>
    <property type="match status" value="1"/>
</dbReference>
<evidence type="ECO:0000256" key="1">
    <source>
        <dbReference type="ARBA" id="ARBA00002318"/>
    </source>
</evidence>
<dbReference type="InterPro" id="IPR001461">
    <property type="entry name" value="Aspartic_peptidase_A1"/>
</dbReference>
<sequence>MVFPFCWVACLDDDIIKMPGKHTVGLQSEMWQLHVTWGGQLLSLIHFSFPTLAYRIPLTRIKSMRENLREKDELKDYLEKHPYNLAYKFVESVDPDTGVYYESMRNYLDLAYVGTIRIGTPPQEFKVIFDTGSSDLWVPSIYCSSPACANHNRFNPQESSTYQGTNRPVSIAYGTGSMTGILGYDTVQVGGIADTNQIFGLSETEPGSFLYYAPFDGILGLAYPQISASGATPVFDNMWNEGLVSQDLFSVYLSSDDQSGSVVMFGGIDSSYYSGNLNWVPVSVEGYWQITVDSVTMNGQAIACSDGCQAIVDTGTSLLAGPTNAIANIQSYIGASQNSYGQMVISCSAINSLPDIVFTINGIQYPLPPSAYILQSQQGCVSGFQGMNLPTASGELWILGDVFIRQYFAVFDRANNQVGLAPVA</sequence>
<gene>
    <name evidence="15" type="primary">PGA</name>
</gene>
<evidence type="ECO:0000313" key="15">
    <source>
        <dbReference type="Ensembl" id="ENSCAFP00040010554.1"/>
    </source>
</evidence>
<organism evidence="15 16">
    <name type="scientific">Canis lupus familiaris</name>
    <name type="common">Dog</name>
    <name type="synonym">Canis familiaris</name>
    <dbReference type="NCBI Taxonomy" id="9615"/>
    <lineage>
        <taxon>Eukaryota</taxon>
        <taxon>Metazoa</taxon>
        <taxon>Chordata</taxon>
        <taxon>Craniata</taxon>
        <taxon>Vertebrata</taxon>
        <taxon>Euteleostomi</taxon>
        <taxon>Mammalia</taxon>
        <taxon>Eutheria</taxon>
        <taxon>Laurasiatheria</taxon>
        <taxon>Carnivora</taxon>
        <taxon>Caniformia</taxon>
        <taxon>Canidae</taxon>
        <taxon>Canis</taxon>
    </lineage>
</organism>
<feature type="disulfide bond" evidence="12">
    <location>
        <begin position="143"/>
        <end position="148"/>
    </location>
</feature>
<feature type="active site" evidence="11">
    <location>
        <position position="130"/>
    </location>
</feature>
<keyword evidence="8" id="KW-0865">Zymogen</keyword>
<keyword evidence="9 12" id="KW-1015">Disulfide bond</keyword>
<evidence type="ECO:0000256" key="13">
    <source>
        <dbReference type="RuleBase" id="RU000454"/>
    </source>
</evidence>
<evidence type="ECO:0000256" key="2">
    <source>
        <dbReference type="ARBA" id="ARBA00007447"/>
    </source>
</evidence>
<evidence type="ECO:0000256" key="12">
    <source>
        <dbReference type="PIRSR" id="PIRSR601461-2"/>
    </source>
</evidence>
<dbReference type="PROSITE" id="PS00141">
    <property type="entry name" value="ASP_PROTEASE"/>
    <property type="match status" value="2"/>
</dbReference>